<organism evidence="2 3">
    <name type="scientific">Albibacterium profundi</name>
    <dbReference type="NCBI Taxonomy" id="3134906"/>
    <lineage>
        <taxon>Bacteria</taxon>
        <taxon>Pseudomonadati</taxon>
        <taxon>Bacteroidota</taxon>
        <taxon>Sphingobacteriia</taxon>
        <taxon>Sphingobacteriales</taxon>
        <taxon>Sphingobacteriaceae</taxon>
        <taxon>Albibacterium</taxon>
    </lineage>
</organism>
<dbReference type="EMBL" id="JBBVGT010000001">
    <property type="protein sequence ID" value="MFB5944393.1"/>
    <property type="molecule type" value="Genomic_DNA"/>
</dbReference>
<feature type="domain" description="DUF4397" evidence="1">
    <location>
        <begin position="47"/>
        <end position="159"/>
    </location>
</feature>
<evidence type="ECO:0000259" key="1">
    <source>
        <dbReference type="Pfam" id="PF14344"/>
    </source>
</evidence>
<reference evidence="2 3" key="1">
    <citation type="submission" date="2024-04" db="EMBL/GenBank/DDBJ databases">
        <title>Albibacterium profundi sp. nov., isolated from sediment of the Challenger Deep of Mariana Trench.</title>
        <authorList>
            <person name="Wang Y."/>
        </authorList>
    </citation>
    <scope>NUCLEOTIDE SEQUENCE [LARGE SCALE GENOMIC DNA]</scope>
    <source>
        <strain evidence="2 3">RHL897</strain>
    </source>
</reference>
<dbReference type="RefSeq" id="WP_375555975.1">
    <property type="nucleotide sequence ID" value="NZ_JBBVGT010000001.1"/>
</dbReference>
<name>A0ABV5CAL7_9SPHI</name>
<keyword evidence="3" id="KW-1185">Reference proteome</keyword>
<accession>A0ABV5CAL7</accession>
<dbReference type="Pfam" id="PF14344">
    <property type="entry name" value="DUF4397"/>
    <property type="match status" value="1"/>
</dbReference>
<protein>
    <submittedName>
        <fullName evidence="2">DUF4397 domain-containing protein</fullName>
    </submittedName>
</protein>
<comment type="caution">
    <text evidence="2">The sequence shown here is derived from an EMBL/GenBank/DDBJ whole genome shotgun (WGS) entry which is preliminary data.</text>
</comment>
<gene>
    <name evidence="2" type="ORF">WKR92_00965</name>
</gene>
<evidence type="ECO:0000313" key="2">
    <source>
        <dbReference type="EMBL" id="MFB5944393.1"/>
    </source>
</evidence>
<sequence>MHTTNFMQIFLNNKIKLRAFIVAIVASVSLSSCLDNSGPDSSSIVSAVSVIHASPNSPGFEFVVDNQRVERFSYGDNYIPYFVAYSGNRYARVYEQGSFNRPLYEFELRLINGKYYSVFIAGDKDDLSSLILEDDLTSPGENAHVRFVNVSPDAPALDFSVTNDSTLASNKKYKEYTSFQVVTPGTYNALVKSHGSEDIVFNEEIQFKAGQIYTVWAKGFVETEIEDQAFGVSVIRHVID</sequence>
<dbReference type="Proteomes" id="UP001580928">
    <property type="component" value="Unassembled WGS sequence"/>
</dbReference>
<evidence type="ECO:0000313" key="3">
    <source>
        <dbReference type="Proteomes" id="UP001580928"/>
    </source>
</evidence>
<dbReference type="InterPro" id="IPR025510">
    <property type="entry name" value="DUF4397"/>
</dbReference>
<proteinExistence type="predicted"/>